<dbReference type="Proteomes" id="UP000029453">
    <property type="component" value="Unassembled WGS sequence"/>
</dbReference>
<gene>
    <name evidence="3" type="ORF">PPOP_1274</name>
</gene>
<feature type="domain" description="CRISPR type III-associated protein" evidence="2">
    <location>
        <begin position="35"/>
        <end position="196"/>
    </location>
</feature>
<dbReference type="InterPro" id="IPR005537">
    <property type="entry name" value="RAMP_III_fam"/>
</dbReference>
<organism evidence="3 4">
    <name type="scientific">Paenibacillus popilliae ATCC 14706</name>
    <dbReference type="NCBI Taxonomy" id="1212764"/>
    <lineage>
        <taxon>Bacteria</taxon>
        <taxon>Bacillati</taxon>
        <taxon>Bacillota</taxon>
        <taxon>Bacilli</taxon>
        <taxon>Bacillales</taxon>
        <taxon>Paenibacillaceae</taxon>
        <taxon>Paenibacillus</taxon>
    </lineage>
</organism>
<evidence type="ECO:0000256" key="1">
    <source>
        <dbReference type="ARBA" id="ARBA00023118"/>
    </source>
</evidence>
<dbReference type="EMBL" id="BALG01000055">
    <property type="protein sequence ID" value="GAC41917.1"/>
    <property type="molecule type" value="Genomic_DNA"/>
</dbReference>
<accession>M9L978</accession>
<evidence type="ECO:0000259" key="2">
    <source>
        <dbReference type="Pfam" id="PF03787"/>
    </source>
</evidence>
<name>M9L978_PAEPP</name>
<dbReference type="AlphaFoldDB" id="M9L978"/>
<dbReference type="CDD" id="cd09657">
    <property type="entry name" value="Cmr1_III-B"/>
    <property type="match status" value="1"/>
</dbReference>
<dbReference type="OrthoDB" id="190500at2"/>
<sequence>MSACKQRPEMSVQELDNLLKAFRDQQSRIEKSYEISVVTPMFGGSSAAGEVDKEAPIRSASIRGHLRFWWRATRGAAFVDAAKLREAEIAIFGDTEHPSKVKIWVESMDDSEQKENQRLNKKEQFSAPKYAYVLFPFGRNKQFDKAVYPYKFKLFVRYDALDQTELSLLKQEVNAALWAWINFGGVGARTRRGCGTLFCQQFSPCLHKVRTGDDLKRWFKTSLNDYKLDLLPAGASRDWPTLSGTIEPLPSHRTDNNVAWAEVVSVYRAFRRRANKGRKERIDRNGKVYKVPGRSRWPEADSIRRLTGMAEPDHTEPLTLPFNGNDIAFPCAQFGLPIITEFQNEEYRRSDPNEREPYKTQLVPQGKERLASPIIMKTIAVSNDKGFGGYVVLLQPKLKSLNLIIDNNLKSEHVEEVKERLSEHSIEEQHIYPRFKINGKTTTSAIEAFLNSKEVRKWKETNLCKR</sequence>
<comment type="caution">
    <text evidence="3">The sequence shown here is derived from an EMBL/GenBank/DDBJ whole genome shotgun (WGS) entry which is preliminary data.</text>
</comment>
<dbReference type="GO" id="GO:0051607">
    <property type="term" value="P:defense response to virus"/>
    <property type="evidence" value="ECO:0007669"/>
    <property type="project" value="UniProtKB-KW"/>
</dbReference>
<reference evidence="3 4" key="1">
    <citation type="submission" date="2012-10" db="EMBL/GenBank/DDBJ databases">
        <title>Draft Genome Sequence of Paenibacillus popilliae ATCC 14706T.</title>
        <authorList>
            <person name="Iiyama K."/>
            <person name="Mori K."/>
            <person name="Mon H."/>
            <person name="Chieda Y."/>
            <person name="Lee J.M."/>
            <person name="Kusakabe T."/>
            <person name="Tashiro K."/>
            <person name="Asano S."/>
            <person name="Yasunaga-Aoki C."/>
            <person name="Shimizu S."/>
        </authorList>
    </citation>
    <scope>NUCLEOTIDE SEQUENCE [LARGE SCALE GENOMIC DNA]</scope>
    <source>
        <strain evidence="3 4">ATCC 14706</strain>
    </source>
</reference>
<evidence type="ECO:0000313" key="3">
    <source>
        <dbReference type="EMBL" id="GAC41917.1"/>
    </source>
</evidence>
<dbReference type="InterPro" id="IPR007522">
    <property type="entry name" value="CRISPR-assoc_prot_TM1795"/>
</dbReference>
<protein>
    <recommendedName>
        <fullName evidence="2">CRISPR type III-associated protein domain-containing protein</fullName>
    </recommendedName>
</protein>
<dbReference type="Pfam" id="PF03787">
    <property type="entry name" value="RAMPs"/>
    <property type="match status" value="1"/>
</dbReference>
<proteinExistence type="predicted"/>
<keyword evidence="4" id="KW-1185">Reference proteome</keyword>
<dbReference type="NCBIfam" id="TIGR01894">
    <property type="entry name" value="cas_TM1795_cmr1"/>
    <property type="match status" value="1"/>
</dbReference>
<evidence type="ECO:0000313" key="4">
    <source>
        <dbReference type="Proteomes" id="UP000029453"/>
    </source>
</evidence>
<keyword evidence="1" id="KW-0051">Antiviral defense</keyword>